<evidence type="ECO:0000313" key="2">
    <source>
        <dbReference type="Proteomes" id="UP000050761"/>
    </source>
</evidence>
<evidence type="ECO:0000313" key="1">
    <source>
        <dbReference type="EMBL" id="VDP25596.1"/>
    </source>
</evidence>
<dbReference type="Proteomes" id="UP000050761">
    <property type="component" value="Unassembled WGS sequence"/>
</dbReference>
<sequence>MPLRPTSTSDAKDEERCKKAPFFRLPRAACDASGAKALRPQLLDVKLMEGAYQRVWSNMAYCSELAAGMALAVNNAYRPGRINRVDARERSG</sequence>
<evidence type="ECO:0000313" key="3">
    <source>
        <dbReference type="WBParaSite" id="HPBE_0002145601-mRNA-1"/>
    </source>
</evidence>
<proteinExistence type="predicted"/>
<reference evidence="1 2" key="1">
    <citation type="submission" date="2018-11" db="EMBL/GenBank/DDBJ databases">
        <authorList>
            <consortium name="Pathogen Informatics"/>
        </authorList>
    </citation>
    <scope>NUCLEOTIDE SEQUENCE [LARGE SCALE GENOMIC DNA]</scope>
</reference>
<accession>A0A183GG76</accession>
<dbReference type="WBParaSite" id="HPBE_0002145601-mRNA-1">
    <property type="protein sequence ID" value="HPBE_0002145601-mRNA-1"/>
    <property type="gene ID" value="HPBE_0002145601"/>
</dbReference>
<dbReference type="EMBL" id="UZAH01033021">
    <property type="protein sequence ID" value="VDP25596.1"/>
    <property type="molecule type" value="Genomic_DNA"/>
</dbReference>
<reference evidence="3" key="2">
    <citation type="submission" date="2019-09" db="UniProtKB">
        <authorList>
            <consortium name="WormBaseParasite"/>
        </authorList>
    </citation>
    <scope>IDENTIFICATION</scope>
</reference>
<name>A0A183GG76_HELPZ</name>
<protein>
    <submittedName>
        <fullName evidence="3">SCP domain-containing protein</fullName>
    </submittedName>
</protein>
<dbReference type="AlphaFoldDB" id="A0A183GG76"/>
<gene>
    <name evidence="1" type="ORF">HPBE_LOCUS21455</name>
</gene>
<accession>A0A3P8G3H0</accession>
<keyword evidence="2" id="KW-1185">Reference proteome</keyword>
<organism evidence="2 3">
    <name type="scientific">Heligmosomoides polygyrus</name>
    <name type="common">Parasitic roundworm</name>
    <dbReference type="NCBI Taxonomy" id="6339"/>
    <lineage>
        <taxon>Eukaryota</taxon>
        <taxon>Metazoa</taxon>
        <taxon>Ecdysozoa</taxon>
        <taxon>Nematoda</taxon>
        <taxon>Chromadorea</taxon>
        <taxon>Rhabditida</taxon>
        <taxon>Rhabditina</taxon>
        <taxon>Rhabditomorpha</taxon>
        <taxon>Strongyloidea</taxon>
        <taxon>Heligmosomidae</taxon>
        <taxon>Heligmosomoides</taxon>
    </lineage>
</organism>